<comment type="caution">
    <text evidence="2">The sequence shown here is derived from an EMBL/GenBank/DDBJ whole genome shotgun (WGS) entry which is preliminary data.</text>
</comment>
<evidence type="ECO:0000256" key="1">
    <source>
        <dbReference type="SAM" id="MobiDB-lite"/>
    </source>
</evidence>
<accession>A0A9Q1KKW6</accession>
<keyword evidence="3" id="KW-1185">Reference proteome</keyword>
<sequence length="290" mass="32241">MRLVRDCLHVEKDSHAVTHAKVDLHKARLAKLEAMRSRREMYMVSDVHADGDNIGLDTTEVEFATEKKIELHVIDECVGNSVAKETGKGEQLTGAITMTAATKEGAANGSERYGETTEPTEVENEIATAIVKDMRNAEHLTVAVSMTRDYKEEVAPARQPPQAVDAKKKDAETDGRTTSMTGIELNVVVSEQVVKAYFMASLSVMESKLLKHIRSKCKKFKKCTEELYAYFRIDNNNSRGIVGGWSSSAAIIREGCYLVYHSTSSLVDERRDKLVQNAVTTTSRHTYSFS</sequence>
<feature type="compositionally biased region" description="Basic and acidic residues" evidence="1">
    <location>
        <begin position="165"/>
        <end position="174"/>
    </location>
</feature>
<dbReference type="AlphaFoldDB" id="A0A9Q1KKW6"/>
<dbReference type="EMBL" id="JAKOGI010000086">
    <property type="protein sequence ID" value="KAJ8444820.1"/>
    <property type="molecule type" value="Genomic_DNA"/>
</dbReference>
<name>A0A9Q1KKW6_9CARY</name>
<reference evidence="2" key="1">
    <citation type="submission" date="2022-04" db="EMBL/GenBank/DDBJ databases">
        <title>Carnegiea gigantea Genome sequencing and assembly v2.</title>
        <authorList>
            <person name="Copetti D."/>
            <person name="Sanderson M.J."/>
            <person name="Burquez A."/>
            <person name="Wojciechowski M.F."/>
        </authorList>
    </citation>
    <scope>NUCLEOTIDE SEQUENCE</scope>
    <source>
        <strain evidence="2">SGP5-SGP5p</strain>
        <tissue evidence="2">Aerial part</tissue>
    </source>
</reference>
<organism evidence="2 3">
    <name type="scientific">Carnegiea gigantea</name>
    <dbReference type="NCBI Taxonomy" id="171969"/>
    <lineage>
        <taxon>Eukaryota</taxon>
        <taxon>Viridiplantae</taxon>
        <taxon>Streptophyta</taxon>
        <taxon>Embryophyta</taxon>
        <taxon>Tracheophyta</taxon>
        <taxon>Spermatophyta</taxon>
        <taxon>Magnoliopsida</taxon>
        <taxon>eudicotyledons</taxon>
        <taxon>Gunneridae</taxon>
        <taxon>Pentapetalae</taxon>
        <taxon>Caryophyllales</taxon>
        <taxon>Cactineae</taxon>
        <taxon>Cactaceae</taxon>
        <taxon>Cactoideae</taxon>
        <taxon>Echinocereeae</taxon>
        <taxon>Carnegiea</taxon>
    </lineage>
</organism>
<feature type="region of interest" description="Disordered" evidence="1">
    <location>
        <begin position="153"/>
        <end position="174"/>
    </location>
</feature>
<proteinExistence type="predicted"/>
<protein>
    <submittedName>
        <fullName evidence="2">Uncharacterized protein</fullName>
    </submittedName>
</protein>
<evidence type="ECO:0000313" key="2">
    <source>
        <dbReference type="EMBL" id="KAJ8444820.1"/>
    </source>
</evidence>
<gene>
    <name evidence="2" type="ORF">Cgig2_034055</name>
</gene>
<evidence type="ECO:0000313" key="3">
    <source>
        <dbReference type="Proteomes" id="UP001153076"/>
    </source>
</evidence>
<dbReference type="Proteomes" id="UP001153076">
    <property type="component" value="Unassembled WGS sequence"/>
</dbReference>